<evidence type="ECO:0000313" key="2">
    <source>
        <dbReference type="EMBL" id="KAF7358371.1"/>
    </source>
</evidence>
<feature type="transmembrane region" description="Helical" evidence="1">
    <location>
        <begin position="173"/>
        <end position="191"/>
    </location>
</feature>
<evidence type="ECO:0000313" key="3">
    <source>
        <dbReference type="Proteomes" id="UP000620124"/>
    </source>
</evidence>
<evidence type="ECO:0000256" key="1">
    <source>
        <dbReference type="SAM" id="Phobius"/>
    </source>
</evidence>
<reference evidence="2" key="1">
    <citation type="submission" date="2020-05" db="EMBL/GenBank/DDBJ databases">
        <title>Mycena genomes resolve the evolution of fungal bioluminescence.</title>
        <authorList>
            <person name="Tsai I.J."/>
        </authorList>
    </citation>
    <scope>NUCLEOTIDE SEQUENCE</scope>
    <source>
        <strain evidence="2">CCC161011</strain>
    </source>
</reference>
<sequence>MSCNGGAPPMNTDISGIGVRVSFYLQNLLLGCLSARSASYDEVSGSLYTLLATNTGTAVTALILGLKPTPEISFQDALIVFYLLHLSGITVFLSLPGEEKIELEKKYANGARDRVSLSIKMLHICSIIQTYTIFAFAFAVLWTADTFGSNSDCNTNAVVVILHSFPAIKAGQIVLSVISGLCAILYTVILIEDHLPPGPKKWIRQRISRRIPVVAAQQDMTSEDDTAGTERMSPPANTRKIFEYKDHPTRPQAAAKATEPKLWIDWPLVIRITFVLVAWGLVVLNTELLIRWNNFAPSNQSAWQFGQILALFLVVVPLASVISVFWMLGLRPSSPRHQ</sequence>
<feature type="transmembrane region" description="Helical" evidence="1">
    <location>
        <begin position="117"/>
        <end position="142"/>
    </location>
</feature>
<feature type="transmembrane region" description="Helical" evidence="1">
    <location>
        <begin position="47"/>
        <end position="66"/>
    </location>
</feature>
<gene>
    <name evidence="2" type="ORF">MVEN_00887100</name>
</gene>
<feature type="transmembrane region" description="Helical" evidence="1">
    <location>
        <begin position="302"/>
        <end position="328"/>
    </location>
</feature>
<proteinExistence type="predicted"/>
<name>A0A8H6YHH0_9AGAR</name>
<keyword evidence="3" id="KW-1185">Reference proteome</keyword>
<organism evidence="2 3">
    <name type="scientific">Mycena venus</name>
    <dbReference type="NCBI Taxonomy" id="2733690"/>
    <lineage>
        <taxon>Eukaryota</taxon>
        <taxon>Fungi</taxon>
        <taxon>Dikarya</taxon>
        <taxon>Basidiomycota</taxon>
        <taxon>Agaricomycotina</taxon>
        <taxon>Agaricomycetes</taxon>
        <taxon>Agaricomycetidae</taxon>
        <taxon>Agaricales</taxon>
        <taxon>Marasmiineae</taxon>
        <taxon>Mycenaceae</taxon>
        <taxon>Mycena</taxon>
    </lineage>
</organism>
<protein>
    <submittedName>
        <fullName evidence="2">Uncharacterized protein</fullName>
    </submittedName>
</protein>
<feature type="transmembrane region" description="Helical" evidence="1">
    <location>
        <begin position="78"/>
        <end position="96"/>
    </location>
</feature>
<comment type="caution">
    <text evidence="2">The sequence shown here is derived from an EMBL/GenBank/DDBJ whole genome shotgun (WGS) entry which is preliminary data.</text>
</comment>
<feature type="transmembrane region" description="Helical" evidence="1">
    <location>
        <begin position="268"/>
        <end position="290"/>
    </location>
</feature>
<dbReference type="AlphaFoldDB" id="A0A8H6YHH0"/>
<keyword evidence="1" id="KW-0812">Transmembrane</keyword>
<dbReference type="Proteomes" id="UP000620124">
    <property type="component" value="Unassembled WGS sequence"/>
</dbReference>
<keyword evidence="1" id="KW-1133">Transmembrane helix</keyword>
<accession>A0A8H6YHH0</accession>
<keyword evidence="1" id="KW-0472">Membrane</keyword>
<dbReference type="EMBL" id="JACAZI010000006">
    <property type="protein sequence ID" value="KAF7358371.1"/>
    <property type="molecule type" value="Genomic_DNA"/>
</dbReference>
<dbReference type="OrthoDB" id="5427664at2759"/>